<accession>A0AAP0C2Y7</accession>
<comment type="caution">
    <text evidence="1">The sequence shown here is derived from an EMBL/GenBank/DDBJ whole genome shotgun (WGS) entry which is preliminary data.</text>
</comment>
<evidence type="ECO:0000313" key="2">
    <source>
        <dbReference type="Proteomes" id="UP001418222"/>
    </source>
</evidence>
<keyword evidence="2" id="KW-1185">Reference proteome</keyword>
<evidence type="ECO:0000313" key="1">
    <source>
        <dbReference type="EMBL" id="KAK8957725.1"/>
    </source>
</evidence>
<name>A0AAP0C2Y7_9ASPA</name>
<organism evidence="1 2">
    <name type="scientific">Platanthera zijinensis</name>
    <dbReference type="NCBI Taxonomy" id="2320716"/>
    <lineage>
        <taxon>Eukaryota</taxon>
        <taxon>Viridiplantae</taxon>
        <taxon>Streptophyta</taxon>
        <taxon>Embryophyta</taxon>
        <taxon>Tracheophyta</taxon>
        <taxon>Spermatophyta</taxon>
        <taxon>Magnoliopsida</taxon>
        <taxon>Liliopsida</taxon>
        <taxon>Asparagales</taxon>
        <taxon>Orchidaceae</taxon>
        <taxon>Orchidoideae</taxon>
        <taxon>Orchideae</taxon>
        <taxon>Orchidinae</taxon>
        <taxon>Platanthera</taxon>
    </lineage>
</organism>
<gene>
    <name evidence="1" type="ORF">KSP39_PZI000749</name>
</gene>
<reference evidence="1 2" key="1">
    <citation type="journal article" date="2022" name="Nat. Plants">
        <title>Genomes of leafy and leafless Platanthera orchids illuminate the evolution of mycoheterotrophy.</title>
        <authorList>
            <person name="Li M.H."/>
            <person name="Liu K.W."/>
            <person name="Li Z."/>
            <person name="Lu H.C."/>
            <person name="Ye Q.L."/>
            <person name="Zhang D."/>
            <person name="Wang J.Y."/>
            <person name="Li Y.F."/>
            <person name="Zhong Z.M."/>
            <person name="Liu X."/>
            <person name="Yu X."/>
            <person name="Liu D.K."/>
            <person name="Tu X.D."/>
            <person name="Liu B."/>
            <person name="Hao Y."/>
            <person name="Liao X.Y."/>
            <person name="Jiang Y.T."/>
            <person name="Sun W.H."/>
            <person name="Chen J."/>
            <person name="Chen Y.Q."/>
            <person name="Ai Y."/>
            <person name="Zhai J.W."/>
            <person name="Wu S.S."/>
            <person name="Zhou Z."/>
            <person name="Hsiao Y.Y."/>
            <person name="Wu W.L."/>
            <person name="Chen Y.Y."/>
            <person name="Lin Y.F."/>
            <person name="Hsu J.L."/>
            <person name="Li C.Y."/>
            <person name="Wang Z.W."/>
            <person name="Zhao X."/>
            <person name="Zhong W.Y."/>
            <person name="Ma X.K."/>
            <person name="Ma L."/>
            <person name="Huang J."/>
            <person name="Chen G.Z."/>
            <person name="Huang M.Z."/>
            <person name="Huang L."/>
            <person name="Peng D.H."/>
            <person name="Luo Y.B."/>
            <person name="Zou S.Q."/>
            <person name="Chen S.P."/>
            <person name="Lan S."/>
            <person name="Tsai W.C."/>
            <person name="Van de Peer Y."/>
            <person name="Liu Z.J."/>
        </authorList>
    </citation>
    <scope>NUCLEOTIDE SEQUENCE [LARGE SCALE GENOMIC DNA]</scope>
    <source>
        <strain evidence="1">Lor287</strain>
    </source>
</reference>
<dbReference type="Proteomes" id="UP001418222">
    <property type="component" value="Unassembled WGS sequence"/>
</dbReference>
<sequence length="333" mass="37982">MDERPESSQRKKYTIGDADPAVREYLLDLDEEHSRQTAQLTVQHDQNIISLKSHLAFFNKYLYHLNLELDGYRRRHSPPRQPSPVAGVICNIIDNKCSFLSAQSIAKDFLGIVASLGKVADNENLRSILSEYLGKETMLAIVCRTPAGEGRFVVYCLEMLWPFIGSVRPGDRQRRLALVEPRLPGGNLQPRGFLGFAVNMIYLDEEQLAGVTSDGRGLRETLFYTLFSRLQVYENRRDMIEAMPFITDDAVSLDGGIIKSGVCSDYNRPAIQSPVKVVEIEEMIKFTEWKKEVVLSEIQSEEVKIDEIKSVLKAKAQVYKKFMAEEIESRRRR</sequence>
<dbReference type="EMBL" id="JBBWWQ010000001">
    <property type="protein sequence ID" value="KAK8957725.1"/>
    <property type="molecule type" value="Genomic_DNA"/>
</dbReference>
<dbReference type="PANTHER" id="PTHR33566">
    <property type="entry name" value="EN/SPM-LIKE TRANSPOSON-RELATED"/>
    <property type="match status" value="1"/>
</dbReference>
<dbReference type="AlphaFoldDB" id="A0AAP0C2Y7"/>
<protein>
    <submittedName>
        <fullName evidence="1">Uncharacterized protein</fullName>
    </submittedName>
</protein>
<proteinExistence type="predicted"/>
<dbReference type="PANTHER" id="PTHR33566:SF6">
    <property type="entry name" value="PROTEIN DEFECTIVE IN MERISTEM SILENCING 3"/>
    <property type="match status" value="1"/>
</dbReference>